<feature type="domain" description="TLDc" evidence="1">
    <location>
        <begin position="69"/>
        <end position="264"/>
    </location>
</feature>
<reference evidence="2" key="1">
    <citation type="submission" date="2014-05" db="EMBL/GenBank/DDBJ databases">
        <title>The transcriptome of the halophilic microalga Tetraselmis sp. GSL018 isolated from the Great Salt Lake, Utah.</title>
        <authorList>
            <person name="Jinkerson R.E."/>
            <person name="D'Adamo S."/>
            <person name="Posewitz M.C."/>
        </authorList>
    </citation>
    <scope>NUCLEOTIDE SEQUENCE</scope>
    <source>
        <strain evidence="2">GSL018</strain>
    </source>
</reference>
<organism evidence="2">
    <name type="scientific">Tetraselmis sp. GSL018</name>
    <dbReference type="NCBI Taxonomy" id="582737"/>
    <lineage>
        <taxon>Eukaryota</taxon>
        <taxon>Viridiplantae</taxon>
        <taxon>Chlorophyta</taxon>
        <taxon>core chlorophytes</taxon>
        <taxon>Chlorodendrophyceae</taxon>
        <taxon>Chlorodendrales</taxon>
        <taxon>Chlorodendraceae</taxon>
        <taxon>Tetraselmis</taxon>
    </lineage>
</organism>
<dbReference type="Pfam" id="PF07534">
    <property type="entry name" value="TLD"/>
    <property type="match status" value="1"/>
</dbReference>
<sequence>MHLKDLSMRSRLCSNVRAKSQLARPRRLGLVRLARDRARPCTSKTIGRQGFSCNSLFRGLFGSRKNDDEQDTAEVVPELMLPFPVELLDSTYLKGRALARAFRASEDGFSALAFHNRVDLKGPCVIYAETSEGVRFGGFNPQGFCSSDDYTSSFSAFLFCWPPGSDEVVVLKKVGGSEAAVFDYARGGPQWGADGLVIGPPRAPVMGGFAGPDAPMDSAGSLRAARCRLGQAYEMIPPEYGHRSLFGGEAAEATLREVEVYYAPELAALYK</sequence>
<dbReference type="EMBL" id="GBEZ01005515">
    <property type="protein sequence ID" value="JAC79803.1"/>
    <property type="molecule type" value="Transcribed_RNA"/>
</dbReference>
<dbReference type="PROSITE" id="PS51886">
    <property type="entry name" value="TLDC"/>
    <property type="match status" value="1"/>
</dbReference>
<dbReference type="InterPro" id="IPR006571">
    <property type="entry name" value="TLDc_dom"/>
</dbReference>
<gene>
    <name evidence="2" type="ORF">TSPGSL018_11806</name>
</gene>
<accession>A0A061S6C0</accession>
<dbReference type="AlphaFoldDB" id="A0A061S6C0"/>
<evidence type="ECO:0000313" key="2">
    <source>
        <dbReference type="EMBL" id="JAC79803.1"/>
    </source>
</evidence>
<protein>
    <recommendedName>
        <fullName evidence="1">TLDc domain-containing protein</fullName>
    </recommendedName>
</protein>
<evidence type="ECO:0000259" key="1">
    <source>
        <dbReference type="PROSITE" id="PS51886"/>
    </source>
</evidence>
<name>A0A061S6C0_9CHLO</name>
<proteinExistence type="predicted"/>